<reference evidence="1" key="1">
    <citation type="submission" date="2014-09" db="EMBL/GenBank/DDBJ databases">
        <authorList>
            <person name="Magalhaes I.L.F."/>
            <person name="Oliveira U."/>
            <person name="Santos F.R."/>
            <person name="Vidigal T.H.D.A."/>
            <person name="Brescovit A.D."/>
            <person name="Santos A.J."/>
        </authorList>
    </citation>
    <scope>NUCLEOTIDE SEQUENCE</scope>
    <source>
        <tissue evidence="1">Shoot tissue taken approximately 20 cm above the soil surface</tissue>
    </source>
</reference>
<organism evidence="1">
    <name type="scientific">Arundo donax</name>
    <name type="common">Giant reed</name>
    <name type="synonym">Donax arundinaceus</name>
    <dbReference type="NCBI Taxonomy" id="35708"/>
    <lineage>
        <taxon>Eukaryota</taxon>
        <taxon>Viridiplantae</taxon>
        <taxon>Streptophyta</taxon>
        <taxon>Embryophyta</taxon>
        <taxon>Tracheophyta</taxon>
        <taxon>Spermatophyta</taxon>
        <taxon>Magnoliopsida</taxon>
        <taxon>Liliopsida</taxon>
        <taxon>Poales</taxon>
        <taxon>Poaceae</taxon>
        <taxon>PACMAD clade</taxon>
        <taxon>Arundinoideae</taxon>
        <taxon>Arundineae</taxon>
        <taxon>Arundo</taxon>
    </lineage>
</organism>
<dbReference type="EMBL" id="GBRH01243658">
    <property type="protein sequence ID" value="JAD54237.1"/>
    <property type="molecule type" value="Transcribed_RNA"/>
</dbReference>
<evidence type="ECO:0000313" key="1">
    <source>
        <dbReference type="EMBL" id="JAD54237.1"/>
    </source>
</evidence>
<proteinExistence type="predicted"/>
<sequence>MFKVHYCISWSDHWIEIIINPVSSIYFTSHDKIIYLAGKKSKL</sequence>
<dbReference type="AlphaFoldDB" id="A0A0A9B4J6"/>
<accession>A0A0A9B4J6</accession>
<name>A0A0A9B4J6_ARUDO</name>
<reference evidence="1" key="2">
    <citation type="journal article" date="2015" name="Data Brief">
        <title>Shoot transcriptome of the giant reed, Arundo donax.</title>
        <authorList>
            <person name="Barrero R.A."/>
            <person name="Guerrero F.D."/>
            <person name="Moolhuijzen P."/>
            <person name="Goolsby J.A."/>
            <person name="Tidwell J."/>
            <person name="Bellgard S.E."/>
            <person name="Bellgard M.I."/>
        </authorList>
    </citation>
    <scope>NUCLEOTIDE SEQUENCE</scope>
    <source>
        <tissue evidence="1">Shoot tissue taken approximately 20 cm above the soil surface</tissue>
    </source>
</reference>
<protein>
    <submittedName>
        <fullName evidence="1">Uncharacterized protein</fullName>
    </submittedName>
</protein>